<dbReference type="Proteomes" id="UP000264353">
    <property type="component" value="Chromosome A9"/>
</dbReference>
<organism evidence="1 2">
    <name type="scientific">Brassica campestris</name>
    <name type="common">Field mustard</name>
    <dbReference type="NCBI Taxonomy" id="3711"/>
    <lineage>
        <taxon>Eukaryota</taxon>
        <taxon>Viridiplantae</taxon>
        <taxon>Streptophyta</taxon>
        <taxon>Embryophyta</taxon>
        <taxon>Tracheophyta</taxon>
        <taxon>Spermatophyta</taxon>
        <taxon>Magnoliopsida</taxon>
        <taxon>eudicotyledons</taxon>
        <taxon>Gunneridae</taxon>
        <taxon>Pentapetalae</taxon>
        <taxon>rosids</taxon>
        <taxon>malvids</taxon>
        <taxon>Brassicales</taxon>
        <taxon>Brassicaceae</taxon>
        <taxon>Brassiceae</taxon>
        <taxon>Brassica</taxon>
    </lineage>
</organism>
<dbReference type="AlphaFoldDB" id="A0A397Y629"/>
<reference evidence="1 2" key="1">
    <citation type="submission" date="2018-06" db="EMBL/GenBank/DDBJ databases">
        <title>WGS assembly of Brassica rapa FPsc.</title>
        <authorList>
            <person name="Bowman J."/>
            <person name="Kohchi T."/>
            <person name="Yamato K."/>
            <person name="Jenkins J."/>
            <person name="Shu S."/>
            <person name="Ishizaki K."/>
            <person name="Yamaoka S."/>
            <person name="Nishihama R."/>
            <person name="Nakamura Y."/>
            <person name="Berger F."/>
            <person name="Adam C."/>
            <person name="Aki S."/>
            <person name="Althoff F."/>
            <person name="Araki T."/>
            <person name="Arteaga-Vazquez M."/>
            <person name="Balasubrmanian S."/>
            <person name="Bauer D."/>
            <person name="Boehm C."/>
            <person name="Briginshaw L."/>
            <person name="Caballero-Perez J."/>
            <person name="Catarino B."/>
            <person name="Chen F."/>
            <person name="Chiyoda S."/>
            <person name="Chovatia M."/>
            <person name="Davies K."/>
            <person name="Delmans M."/>
            <person name="Demura T."/>
            <person name="Dierschke T."/>
            <person name="Dolan L."/>
            <person name="Dorantes-Acosta A."/>
            <person name="Eklund D."/>
            <person name="Florent S."/>
            <person name="Flores-Sandoval E."/>
            <person name="Fujiyama A."/>
            <person name="Fukuzawa H."/>
            <person name="Galik B."/>
            <person name="Grimanelli D."/>
            <person name="Grimwood J."/>
            <person name="Grossniklaus U."/>
            <person name="Hamada T."/>
            <person name="Haseloff J."/>
            <person name="Hetherington A."/>
            <person name="Higo A."/>
            <person name="Hirakawa Y."/>
            <person name="Hundley H."/>
            <person name="Ikeda Y."/>
            <person name="Inoue K."/>
            <person name="Inoue S."/>
            <person name="Ishida S."/>
            <person name="Jia Q."/>
            <person name="Kakita M."/>
            <person name="Kanazawa T."/>
            <person name="Kawai Y."/>
            <person name="Kawashima T."/>
            <person name="Kennedy M."/>
            <person name="Kinose K."/>
            <person name="Kinoshita T."/>
            <person name="Kohara Y."/>
            <person name="Koide E."/>
            <person name="Komatsu K."/>
            <person name="Kopischke S."/>
            <person name="Kubo M."/>
            <person name="Kyozuka J."/>
            <person name="Lagercrantz U."/>
            <person name="Lin S."/>
            <person name="Lindquist E."/>
            <person name="Lipzen A."/>
            <person name="Lu C."/>
            <person name="Luna E."/>
            <person name="Martienssen R."/>
            <person name="Minamino N."/>
            <person name="Mizutani M."/>
            <person name="Mizutani M."/>
            <person name="Mochizuki N."/>
            <person name="Monte I."/>
            <person name="Mosher R."/>
            <person name="Nagasaki H."/>
            <person name="Nakagami H."/>
            <person name="Naramoto S."/>
            <person name="Nishitani K."/>
            <person name="Ohtani M."/>
            <person name="Okamoto T."/>
            <person name="Okumura M."/>
            <person name="Phillips J."/>
            <person name="Pollak B."/>
            <person name="Reinders A."/>
            <person name="Roevekamp M."/>
            <person name="Sano R."/>
            <person name="Sawa S."/>
            <person name="Schmid M."/>
            <person name="Shirakawa M."/>
            <person name="Solano R."/>
            <person name="Spunde A."/>
            <person name="Suetsugu N."/>
            <person name="Sugano S."/>
            <person name="Sugiyama A."/>
            <person name="Sun R."/>
            <person name="Suzuki Y."/>
            <person name="Takenaka M."/>
            <person name="Takezawa D."/>
            <person name="Tomogane H."/>
            <person name="Tsuzuki M."/>
            <person name="Ueda T."/>
            <person name="Umeda M."/>
            <person name="Ward J."/>
            <person name="Watanabe Y."/>
            <person name="Yazaki K."/>
            <person name="Yokoyama R."/>
            <person name="Yoshitake Y."/>
            <person name="Yotsui I."/>
            <person name="Zachgo S."/>
            <person name="Schmutz J."/>
        </authorList>
    </citation>
    <scope>NUCLEOTIDE SEQUENCE [LARGE SCALE GENOMIC DNA]</scope>
    <source>
        <strain evidence="2">cv. B-3</strain>
    </source>
</reference>
<protein>
    <submittedName>
        <fullName evidence="1">Uncharacterized protein</fullName>
    </submittedName>
</protein>
<name>A0A397Y629_BRACM</name>
<evidence type="ECO:0000313" key="2">
    <source>
        <dbReference type="Proteomes" id="UP000264353"/>
    </source>
</evidence>
<dbReference type="EMBL" id="CM010636">
    <property type="protein sequence ID" value="RID46056.1"/>
    <property type="molecule type" value="Genomic_DNA"/>
</dbReference>
<proteinExistence type="predicted"/>
<evidence type="ECO:0000313" key="1">
    <source>
        <dbReference type="EMBL" id="RID46056.1"/>
    </source>
</evidence>
<accession>A0A397Y629</accession>
<sequence>MAISTPISSSSSVLLVWRLRIVPFVVILSGTHSFLDIISFCICFIEGKREVEERSMISVLKKAIMDDVNGIKTWNN</sequence>
<gene>
    <name evidence="1" type="ORF">BRARA_I02743</name>
</gene>